<accession>A0AAP9ZJ83</accession>
<protein>
    <submittedName>
        <fullName evidence="1">Uncharacterized protein</fullName>
    </submittedName>
</protein>
<dbReference type="AlphaFoldDB" id="A0AAP9ZJ83"/>
<name>A0AAP9ZJ83_9GAMM</name>
<dbReference type="RefSeq" id="WP_146943449.1">
    <property type="nucleotide sequence ID" value="NZ_BJUL01000006.1"/>
</dbReference>
<dbReference type="EMBL" id="CP066539">
    <property type="protein sequence ID" value="QRL05130.1"/>
    <property type="molecule type" value="Genomic_DNA"/>
</dbReference>
<evidence type="ECO:0000313" key="2">
    <source>
        <dbReference type="Proteomes" id="UP000663479"/>
    </source>
</evidence>
<gene>
    <name evidence="1" type="ORF">JDS37_09445</name>
</gene>
<organism evidence="1 2">
    <name type="scientific">Vreelandella venusta</name>
    <dbReference type="NCBI Taxonomy" id="44935"/>
    <lineage>
        <taxon>Bacteria</taxon>
        <taxon>Pseudomonadati</taxon>
        <taxon>Pseudomonadota</taxon>
        <taxon>Gammaproteobacteria</taxon>
        <taxon>Oceanospirillales</taxon>
        <taxon>Halomonadaceae</taxon>
        <taxon>Vreelandella</taxon>
    </lineage>
</organism>
<sequence length="269" mass="30362">MSKQPKTVAQKLNEAFDYSVRLEARRASLSDFEILRLKRLLTGFEGNALLSSVADMLVAEIERDFEKFDSALSVFLSNNPSFDLMCSIASTSQFAFHPRAASDLMRNCFEIAPDDLEFHYGFTRVAWFSGNLQLCAEMIERRLKLGGLLMPLDTVARKASSVLENFQVPASLFEQMVHEVHSKIRYSVSHKRDVSIELNLDVEEHEDGSNNIVLEIFSDQDEDSLDLLDEEMSGLISDVEKWGYDLPRIMSILVRDAIPDLADEGGELA</sequence>
<evidence type="ECO:0000313" key="1">
    <source>
        <dbReference type="EMBL" id="QRL05130.1"/>
    </source>
</evidence>
<dbReference type="Proteomes" id="UP000663479">
    <property type="component" value="Chromosome"/>
</dbReference>
<proteinExistence type="predicted"/>
<reference evidence="1" key="1">
    <citation type="submission" date="2020-12" db="EMBL/GenBank/DDBJ databases">
        <title>Genome reconstruction of Halomonas venusta strain DSM 4743.</title>
        <authorList>
            <person name="Aguirre-Garrido J.F."/>
            <person name="Hernandez-Soto L.M."/>
            <person name="Martinez-Abarca F."/>
        </authorList>
    </citation>
    <scope>NUCLEOTIDE SEQUENCE</scope>
    <source>
        <strain evidence="1">4743</strain>
    </source>
</reference>